<dbReference type="InterPro" id="IPR036259">
    <property type="entry name" value="MFS_trans_sf"/>
</dbReference>
<dbReference type="Proteomes" id="UP000076038">
    <property type="component" value="Chromosome"/>
</dbReference>
<feature type="transmembrane region" description="Helical" evidence="5">
    <location>
        <begin position="162"/>
        <end position="183"/>
    </location>
</feature>
<dbReference type="GO" id="GO:0005886">
    <property type="term" value="C:plasma membrane"/>
    <property type="evidence" value="ECO:0007669"/>
    <property type="project" value="UniProtKB-SubCell"/>
</dbReference>
<dbReference type="GO" id="GO:0022857">
    <property type="term" value="F:transmembrane transporter activity"/>
    <property type="evidence" value="ECO:0007669"/>
    <property type="project" value="InterPro"/>
</dbReference>
<dbReference type="OrthoDB" id="5317164at2"/>
<feature type="domain" description="Major facilitator superfamily (MFS) profile" evidence="6">
    <location>
        <begin position="246"/>
        <end position="442"/>
    </location>
</feature>
<feature type="transmembrane region" description="Helical" evidence="5">
    <location>
        <begin position="97"/>
        <end position="123"/>
    </location>
</feature>
<keyword evidence="8" id="KW-1185">Reference proteome</keyword>
<keyword evidence="4 5" id="KW-0472">Membrane</keyword>
<dbReference type="AlphaFoldDB" id="A0A143QQ79"/>
<protein>
    <submittedName>
        <fullName evidence="7">Putative transporter YycB</fullName>
    </submittedName>
</protein>
<evidence type="ECO:0000256" key="3">
    <source>
        <dbReference type="ARBA" id="ARBA00022989"/>
    </source>
</evidence>
<dbReference type="PANTHER" id="PTHR23523:SF2">
    <property type="entry name" value="2-NITROIMIDAZOLE TRANSPORTER"/>
    <property type="match status" value="1"/>
</dbReference>
<evidence type="ECO:0000256" key="4">
    <source>
        <dbReference type="ARBA" id="ARBA00023136"/>
    </source>
</evidence>
<evidence type="ECO:0000256" key="2">
    <source>
        <dbReference type="ARBA" id="ARBA00022692"/>
    </source>
</evidence>
<evidence type="ECO:0000259" key="6">
    <source>
        <dbReference type="PROSITE" id="PS50850"/>
    </source>
</evidence>
<dbReference type="InterPro" id="IPR052524">
    <property type="entry name" value="MFS_Cyanate_Porter"/>
</dbReference>
<sequence>MKLRIACAVGAVVVFGLSLRLLFGSTSALTSDIAEFYSANSTSMALLTTGPVICLGVFAATARHFVRRAQVTHVLVVCLFLVAVGTAVRAVPSWPILVVGTLVAAAGIAVANVLGPVFVRLVVREWSLSERPRGREWSLSERPRGREWSSTGEPDAAAGRRLGLLTGVLTAVISASAGVASGVSVPLAEAFDGGWRIVLGLWSIPVVLAAGSMAVFGRTLSRGRSVAGSATVPDDAPRSRTGVLTSPVAWSLTAFMGLQSLMAYSMIAWLPTIFRDRGVDARDAGLLLTALSVSSVLTALTVPSLATRLGNQSALAVAVTLPTCVGLLGIVSSADSWALVWAVLLGLGQGGQLSLALTLMNLRASNARDAASLSSMAQTVGYVLAAAGPLVCGAVHSATQRWEPSIVFLLLVTIPMAAAGAVAGRRVVVGSEAEPADAVRGS</sequence>
<dbReference type="InterPro" id="IPR020846">
    <property type="entry name" value="MFS_dom"/>
</dbReference>
<name>A0A143QQ79_RHOFA</name>
<dbReference type="PATRIC" id="fig|1653479.3.peg.3867"/>
<organism evidence="7 8">
    <name type="scientific">Rhodococcoides fascians</name>
    <name type="common">Rhodococcus fascians</name>
    <dbReference type="NCBI Taxonomy" id="1828"/>
    <lineage>
        <taxon>Bacteria</taxon>
        <taxon>Bacillati</taxon>
        <taxon>Actinomycetota</taxon>
        <taxon>Actinomycetes</taxon>
        <taxon>Mycobacteriales</taxon>
        <taxon>Nocardiaceae</taxon>
        <taxon>Rhodococcoides</taxon>
    </lineage>
</organism>
<reference evidence="8" key="2">
    <citation type="submission" date="2016-04" db="EMBL/GenBank/DDBJ databases">
        <title>Complete Genome and Plasmid Sequences for Rhodococcus fascians D188 and Draft Sequences for Rhodococcus spp. Isolates PBTS 1 and PBTS 2.</title>
        <authorList>
            <person name="Stamer R."/>
            <person name="Vereecke D."/>
            <person name="Zhang Y."/>
            <person name="Schilkey F."/>
            <person name="Devitt N."/>
            <person name="Randall J."/>
        </authorList>
    </citation>
    <scope>NUCLEOTIDE SEQUENCE [LARGE SCALE GENOMIC DNA]</scope>
    <source>
        <strain evidence="8">PBTS2</strain>
    </source>
</reference>
<dbReference type="PANTHER" id="PTHR23523">
    <property type="match status" value="1"/>
</dbReference>
<feature type="transmembrane region" description="Helical" evidence="5">
    <location>
        <begin position="195"/>
        <end position="216"/>
    </location>
</feature>
<dbReference type="KEGG" id="rhs:A3Q41_03813"/>
<dbReference type="InterPro" id="IPR011701">
    <property type="entry name" value="MFS"/>
</dbReference>
<dbReference type="EMBL" id="CP015220">
    <property type="protein sequence ID" value="AMY25099.1"/>
    <property type="molecule type" value="Genomic_DNA"/>
</dbReference>
<feature type="transmembrane region" description="Helical" evidence="5">
    <location>
        <begin position="248"/>
        <end position="272"/>
    </location>
</feature>
<dbReference type="RefSeq" id="WP_063216652.1">
    <property type="nucleotide sequence ID" value="NZ_CP015220.1"/>
</dbReference>
<evidence type="ECO:0000313" key="8">
    <source>
        <dbReference type="Proteomes" id="UP000076038"/>
    </source>
</evidence>
<keyword evidence="2 5" id="KW-0812">Transmembrane</keyword>
<feature type="transmembrane region" description="Helical" evidence="5">
    <location>
        <begin position="405"/>
        <end position="424"/>
    </location>
</feature>
<evidence type="ECO:0000256" key="5">
    <source>
        <dbReference type="SAM" id="Phobius"/>
    </source>
</evidence>
<dbReference type="Gene3D" id="1.20.1250.20">
    <property type="entry name" value="MFS general substrate transporter like domains"/>
    <property type="match status" value="2"/>
</dbReference>
<evidence type="ECO:0000256" key="1">
    <source>
        <dbReference type="ARBA" id="ARBA00004651"/>
    </source>
</evidence>
<dbReference type="SUPFAM" id="SSF103473">
    <property type="entry name" value="MFS general substrate transporter"/>
    <property type="match status" value="2"/>
</dbReference>
<feature type="transmembrane region" description="Helical" evidence="5">
    <location>
        <begin position="380"/>
        <end position="399"/>
    </location>
</feature>
<feature type="transmembrane region" description="Helical" evidence="5">
    <location>
        <begin position="338"/>
        <end position="359"/>
    </location>
</feature>
<evidence type="ECO:0000313" key="7">
    <source>
        <dbReference type="EMBL" id="AMY25099.1"/>
    </source>
</evidence>
<gene>
    <name evidence="7" type="primary">yycB_2</name>
    <name evidence="7" type="ORF">A3Q41_03813</name>
</gene>
<comment type="subcellular location">
    <subcellularLocation>
        <location evidence="1">Cell membrane</location>
        <topology evidence="1">Multi-pass membrane protein</topology>
    </subcellularLocation>
</comment>
<feature type="transmembrane region" description="Helical" evidence="5">
    <location>
        <begin position="44"/>
        <end position="62"/>
    </location>
</feature>
<dbReference type="PROSITE" id="PS50850">
    <property type="entry name" value="MFS"/>
    <property type="match status" value="1"/>
</dbReference>
<feature type="transmembrane region" description="Helical" evidence="5">
    <location>
        <begin position="284"/>
        <end position="302"/>
    </location>
</feature>
<accession>A0A143QQ79</accession>
<keyword evidence="3 5" id="KW-1133">Transmembrane helix</keyword>
<feature type="transmembrane region" description="Helical" evidence="5">
    <location>
        <begin position="314"/>
        <end position="332"/>
    </location>
</feature>
<feature type="transmembrane region" description="Helical" evidence="5">
    <location>
        <begin position="74"/>
        <end position="91"/>
    </location>
</feature>
<proteinExistence type="predicted"/>
<reference evidence="7 8" key="1">
    <citation type="journal article" date="2016" name="Genome Announc.">
        <title>Complete Genome and Plasmid Sequences for Rhodococcus fascians D188 and Draft Sequences for Rhodococcus Isolates PBTS 1 and PBTS 2.</title>
        <authorList>
            <person name="Stamler R.A."/>
            <person name="Vereecke D."/>
            <person name="Zhang Y."/>
            <person name="Schilkey F."/>
            <person name="Devitt N."/>
            <person name="Randall J.J."/>
        </authorList>
    </citation>
    <scope>NUCLEOTIDE SEQUENCE [LARGE SCALE GENOMIC DNA]</scope>
    <source>
        <strain evidence="7 8">PBTS2</strain>
    </source>
</reference>
<dbReference type="Pfam" id="PF07690">
    <property type="entry name" value="MFS_1"/>
    <property type="match status" value="1"/>
</dbReference>